<comment type="caution">
    <text evidence="1">The sequence shown here is derived from an EMBL/GenBank/DDBJ whole genome shotgun (WGS) entry which is preliminary data.</text>
</comment>
<dbReference type="AlphaFoldDB" id="A0A256G5W9"/>
<reference evidence="1 2" key="1">
    <citation type="submission" date="2017-07" db="EMBL/GenBank/DDBJ databases">
        <title>Phylogenetic study on the rhizospheric bacterium Ochrobactrum sp. A44.</title>
        <authorList>
            <person name="Krzyzanowska D.M."/>
            <person name="Ossowicki A."/>
            <person name="Rajewska M."/>
            <person name="Maciag T."/>
            <person name="Kaczynski Z."/>
            <person name="Czerwicka M."/>
            <person name="Jafra S."/>
        </authorList>
    </citation>
    <scope>NUCLEOTIDE SEQUENCE [LARGE SCALE GENOMIC DNA]</scope>
    <source>
        <strain evidence="1 2">CCUG 30717</strain>
    </source>
</reference>
<sequence>MPIVTRLGQREQPTLGADRRNCVTAYIFPTDLRLAALARHGSLPRRQAFLAVSPDAAL</sequence>
<dbReference type="Proteomes" id="UP000216188">
    <property type="component" value="Unassembled WGS sequence"/>
</dbReference>
<name>A0A256G5W9_9HYPH</name>
<dbReference type="EMBL" id="NNRM01000044">
    <property type="protein sequence ID" value="OYR22507.1"/>
    <property type="molecule type" value="Genomic_DNA"/>
</dbReference>
<accession>A0A256G5W9</accession>
<evidence type="ECO:0000313" key="2">
    <source>
        <dbReference type="Proteomes" id="UP000216188"/>
    </source>
</evidence>
<proteinExistence type="predicted"/>
<evidence type="ECO:0000313" key="1">
    <source>
        <dbReference type="EMBL" id="OYR22507.1"/>
    </source>
</evidence>
<keyword evidence="2" id="KW-1185">Reference proteome</keyword>
<gene>
    <name evidence="1" type="ORF">CEV34_4339</name>
</gene>
<protein>
    <submittedName>
        <fullName evidence="1">Uncharacterized protein</fullName>
    </submittedName>
</protein>
<organism evidence="1 2">
    <name type="scientific">Brucella pseudogrignonensis</name>
    <dbReference type="NCBI Taxonomy" id="419475"/>
    <lineage>
        <taxon>Bacteria</taxon>
        <taxon>Pseudomonadati</taxon>
        <taxon>Pseudomonadota</taxon>
        <taxon>Alphaproteobacteria</taxon>
        <taxon>Hyphomicrobiales</taxon>
        <taxon>Brucellaceae</taxon>
        <taxon>Brucella/Ochrobactrum group</taxon>
        <taxon>Brucella</taxon>
    </lineage>
</organism>